<organism evidence="1 2">
    <name type="scientific">Amycolatopsis iheyensis</name>
    <dbReference type="NCBI Taxonomy" id="2945988"/>
    <lineage>
        <taxon>Bacteria</taxon>
        <taxon>Bacillati</taxon>
        <taxon>Actinomycetota</taxon>
        <taxon>Actinomycetes</taxon>
        <taxon>Pseudonocardiales</taxon>
        <taxon>Pseudonocardiaceae</taxon>
        <taxon>Amycolatopsis</taxon>
    </lineage>
</organism>
<dbReference type="Proteomes" id="UP001144096">
    <property type="component" value="Unassembled WGS sequence"/>
</dbReference>
<dbReference type="AlphaFoldDB" id="A0A9X2NE62"/>
<gene>
    <name evidence="1" type="ORF">M8542_22505</name>
</gene>
<evidence type="ECO:0000313" key="1">
    <source>
        <dbReference type="EMBL" id="MCR6485601.1"/>
    </source>
</evidence>
<proteinExistence type="predicted"/>
<protein>
    <submittedName>
        <fullName evidence="1">Uncharacterized protein</fullName>
    </submittedName>
</protein>
<keyword evidence="2" id="KW-1185">Reference proteome</keyword>
<reference evidence="1" key="1">
    <citation type="submission" date="2022-06" db="EMBL/GenBank/DDBJ databases">
        <title>Amycolatopsis iheyaensis sp. nov., a new species of the genus Amycolatopsis isolated from soil in Iheya island, Japan.</title>
        <authorList>
            <person name="Ngamcharungchit C."/>
            <person name="Kanto H."/>
            <person name="Take A."/>
            <person name="Intra B."/>
            <person name="Matsumoto A."/>
            <person name="Panbangred W."/>
            <person name="Inahashi Y."/>
        </authorList>
    </citation>
    <scope>NUCLEOTIDE SEQUENCE</scope>
    <source>
        <strain evidence="1">OK19-0408</strain>
    </source>
</reference>
<dbReference type="EMBL" id="JAMXQV010000012">
    <property type="protein sequence ID" value="MCR6485601.1"/>
    <property type="molecule type" value="Genomic_DNA"/>
</dbReference>
<evidence type="ECO:0000313" key="2">
    <source>
        <dbReference type="Proteomes" id="UP001144096"/>
    </source>
</evidence>
<sequence>MISETYLRARIAEVQQEFAAARRWRRRLTRLLARKRRPEPLSRTKR</sequence>
<accession>A0A9X2NE62</accession>
<comment type="caution">
    <text evidence="1">The sequence shown here is derived from an EMBL/GenBank/DDBJ whole genome shotgun (WGS) entry which is preliminary data.</text>
</comment>
<name>A0A9X2NE62_9PSEU</name>
<dbReference type="RefSeq" id="WP_257922194.1">
    <property type="nucleotide sequence ID" value="NZ_JAMXQV010000012.1"/>
</dbReference>